<accession>A0A4Z2HB00</accession>
<dbReference type="Proteomes" id="UP000314294">
    <property type="component" value="Unassembled WGS sequence"/>
</dbReference>
<dbReference type="EMBL" id="SRLO01000299">
    <property type="protein sequence ID" value="TNN62183.1"/>
    <property type="molecule type" value="Genomic_DNA"/>
</dbReference>
<evidence type="ECO:0000256" key="1">
    <source>
        <dbReference type="SAM" id="MobiDB-lite"/>
    </source>
</evidence>
<feature type="compositionally biased region" description="Basic and acidic residues" evidence="1">
    <location>
        <begin position="26"/>
        <end position="52"/>
    </location>
</feature>
<feature type="region of interest" description="Disordered" evidence="1">
    <location>
        <begin position="12"/>
        <end position="53"/>
    </location>
</feature>
<dbReference type="AlphaFoldDB" id="A0A4Z2HB00"/>
<proteinExistence type="predicted"/>
<reference evidence="2 3" key="1">
    <citation type="submission" date="2019-03" db="EMBL/GenBank/DDBJ databases">
        <title>First draft genome of Liparis tanakae, snailfish: a comprehensive survey of snailfish specific genes.</title>
        <authorList>
            <person name="Kim W."/>
            <person name="Song I."/>
            <person name="Jeong J.-H."/>
            <person name="Kim D."/>
            <person name="Kim S."/>
            <person name="Ryu S."/>
            <person name="Song J.Y."/>
            <person name="Lee S.K."/>
        </authorList>
    </citation>
    <scope>NUCLEOTIDE SEQUENCE [LARGE SCALE GENOMIC DNA]</scope>
    <source>
        <tissue evidence="2">Muscle</tissue>
    </source>
</reference>
<protein>
    <submittedName>
        <fullName evidence="2">Uncharacterized protein</fullName>
    </submittedName>
</protein>
<keyword evidence="3" id="KW-1185">Reference proteome</keyword>
<comment type="caution">
    <text evidence="2">The sequence shown here is derived from an EMBL/GenBank/DDBJ whole genome shotgun (WGS) entry which is preliminary data.</text>
</comment>
<evidence type="ECO:0000313" key="3">
    <source>
        <dbReference type="Proteomes" id="UP000314294"/>
    </source>
</evidence>
<organism evidence="2 3">
    <name type="scientific">Liparis tanakae</name>
    <name type="common">Tanaka's snailfish</name>
    <dbReference type="NCBI Taxonomy" id="230148"/>
    <lineage>
        <taxon>Eukaryota</taxon>
        <taxon>Metazoa</taxon>
        <taxon>Chordata</taxon>
        <taxon>Craniata</taxon>
        <taxon>Vertebrata</taxon>
        <taxon>Euteleostomi</taxon>
        <taxon>Actinopterygii</taxon>
        <taxon>Neopterygii</taxon>
        <taxon>Teleostei</taxon>
        <taxon>Neoteleostei</taxon>
        <taxon>Acanthomorphata</taxon>
        <taxon>Eupercaria</taxon>
        <taxon>Perciformes</taxon>
        <taxon>Cottioidei</taxon>
        <taxon>Cottales</taxon>
        <taxon>Liparidae</taxon>
        <taxon>Liparis</taxon>
    </lineage>
</organism>
<evidence type="ECO:0000313" key="2">
    <source>
        <dbReference type="EMBL" id="TNN62183.1"/>
    </source>
</evidence>
<name>A0A4Z2HB00_9TELE</name>
<sequence length="122" mass="12890">MWYQCCPGLFASSQLGKKAPGSGRPAADEASRPPADRPRGGERCMRSGRDGGRLMQRTLAQGPISAFPGFGFEIQLPAALGSRSLEANHGSEPFASLAFSTAGEAHLEMSLLPCSIQMAPLR</sequence>
<gene>
    <name evidence="2" type="ORF">EYF80_027563</name>
</gene>